<dbReference type="Pfam" id="PF12728">
    <property type="entry name" value="HTH_17"/>
    <property type="match status" value="1"/>
</dbReference>
<dbReference type="EMBL" id="UIDG01000204">
    <property type="protein sequence ID" value="SUS06442.1"/>
    <property type="molecule type" value="Genomic_DNA"/>
</dbReference>
<proteinExistence type="predicted"/>
<feature type="domain" description="Helix-turn-helix" evidence="1">
    <location>
        <begin position="19"/>
        <end position="70"/>
    </location>
</feature>
<dbReference type="SUPFAM" id="SSF46955">
    <property type="entry name" value="Putative DNA-binding domain"/>
    <property type="match status" value="1"/>
</dbReference>
<gene>
    <name evidence="2" type="ORF">DF3PB_2820004</name>
</gene>
<dbReference type="InterPro" id="IPR041657">
    <property type="entry name" value="HTH_17"/>
</dbReference>
<evidence type="ECO:0000313" key="2">
    <source>
        <dbReference type="EMBL" id="SUS06442.1"/>
    </source>
</evidence>
<reference evidence="2" key="1">
    <citation type="submission" date="2018-07" db="EMBL/GenBank/DDBJ databases">
        <authorList>
            <person name="Quirk P.G."/>
            <person name="Krulwich T.A."/>
        </authorList>
    </citation>
    <scope>NUCLEOTIDE SEQUENCE</scope>
</reference>
<dbReference type="AlphaFoldDB" id="A0A380TD81"/>
<accession>A0A380TD81</accession>
<name>A0A380TD81_9ZZZZ</name>
<protein>
    <submittedName>
        <fullName evidence="2">Transcriptional regulator</fullName>
    </submittedName>
</protein>
<sequence length="78" mass="9077">MHRHRYNQIREDSLAGRKLRPPEAAAFLGMSTSTLAKWRVYGRGPPFSRLSRGLVVYDERDLEAFVAERRRLSTSDDR</sequence>
<dbReference type="Gene3D" id="1.10.1660.10">
    <property type="match status" value="1"/>
</dbReference>
<dbReference type="InterPro" id="IPR009061">
    <property type="entry name" value="DNA-bd_dom_put_sf"/>
</dbReference>
<organism evidence="2">
    <name type="scientific">metagenome</name>
    <dbReference type="NCBI Taxonomy" id="256318"/>
    <lineage>
        <taxon>unclassified sequences</taxon>
        <taxon>metagenomes</taxon>
    </lineage>
</organism>
<evidence type="ECO:0000259" key="1">
    <source>
        <dbReference type="Pfam" id="PF12728"/>
    </source>
</evidence>